<protein>
    <submittedName>
        <fullName evidence="2">Uncharacterized protein</fullName>
    </submittedName>
</protein>
<keyword evidence="3" id="KW-1185">Reference proteome</keyword>
<name>A0ABV5FWB9_9MICC</name>
<proteinExistence type="predicted"/>
<gene>
    <name evidence="2" type="ORF">ACFFX0_07165</name>
</gene>
<feature type="region of interest" description="Disordered" evidence="1">
    <location>
        <begin position="1"/>
        <end position="45"/>
    </location>
</feature>
<evidence type="ECO:0000256" key="1">
    <source>
        <dbReference type="SAM" id="MobiDB-lite"/>
    </source>
</evidence>
<comment type="caution">
    <text evidence="2">The sequence shown here is derived from an EMBL/GenBank/DDBJ whole genome shotgun (WGS) entry which is preliminary data.</text>
</comment>
<reference evidence="2 3" key="1">
    <citation type="submission" date="2024-09" db="EMBL/GenBank/DDBJ databases">
        <authorList>
            <person name="Sun Q."/>
            <person name="Mori K."/>
        </authorList>
    </citation>
    <scope>NUCLEOTIDE SEQUENCE [LARGE SCALE GENOMIC DNA]</scope>
    <source>
        <strain evidence="2 3">CCM 7609</strain>
    </source>
</reference>
<dbReference type="Proteomes" id="UP001589575">
    <property type="component" value="Unassembled WGS sequence"/>
</dbReference>
<organism evidence="2 3">
    <name type="scientific">Citricoccus parietis</name>
    <dbReference type="NCBI Taxonomy" id="592307"/>
    <lineage>
        <taxon>Bacteria</taxon>
        <taxon>Bacillati</taxon>
        <taxon>Actinomycetota</taxon>
        <taxon>Actinomycetes</taxon>
        <taxon>Micrococcales</taxon>
        <taxon>Micrococcaceae</taxon>
        <taxon>Citricoccus</taxon>
    </lineage>
</organism>
<evidence type="ECO:0000313" key="2">
    <source>
        <dbReference type="EMBL" id="MFB9070982.1"/>
    </source>
</evidence>
<dbReference type="EMBL" id="JBHMFI010000001">
    <property type="protein sequence ID" value="MFB9070982.1"/>
    <property type="molecule type" value="Genomic_DNA"/>
</dbReference>
<evidence type="ECO:0000313" key="3">
    <source>
        <dbReference type="Proteomes" id="UP001589575"/>
    </source>
</evidence>
<accession>A0ABV5FWB9</accession>
<sequence length="45" mass="4891">MRRRGHGTGRIPASCRPAPPRSSTDRPPAPGRSPRPRRCWPASGS</sequence>